<dbReference type="PRINTS" id="PR00332">
    <property type="entry name" value="HISTRIAD"/>
</dbReference>
<dbReference type="Gene3D" id="3.30.428.10">
    <property type="entry name" value="HIT-like"/>
    <property type="match status" value="1"/>
</dbReference>
<proteinExistence type="predicted"/>
<keyword evidence="3" id="KW-0378">Hydrolase</keyword>
<evidence type="ECO:0000313" key="4">
    <source>
        <dbReference type="Proteomes" id="UP001266099"/>
    </source>
</evidence>
<dbReference type="PANTHER" id="PTHR46648">
    <property type="entry name" value="HIT FAMILY PROTEIN 1"/>
    <property type="match status" value="1"/>
</dbReference>
<keyword evidence="4" id="KW-1185">Reference proteome</keyword>
<feature type="domain" description="HIT" evidence="2">
    <location>
        <begin position="3"/>
        <end position="105"/>
    </location>
</feature>
<reference evidence="3 4" key="1">
    <citation type="submission" date="2023-07" db="EMBL/GenBank/DDBJ databases">
        <title>Sequencing the genomes of 1000 actinobacteria strains.</title>
        <authorList>
            <person name="Klenk H.-P."/>
        </authorList>
    </citation>
    <scope>NUCLEOTIDE SEQUENCE [LARGE SCALE GENOMIC DNA]</scope>
    <source>
        <strain evidence="3 4">DSM 15539</strain>
    </source>
</reference>
<organism evidence="3 4">
    <name type="scientific">Arcanobacterium hippocoleae</name>
    <dbReference type="NCBI Taxonomy" id="149017"/>
    <lineage>
        <taxon>Bacteria</taxon>
        <taxon>Bacillati</taxon>
        <taxon>Actinomycetota</taxon>
        <taxon>Actinomycetes</taxon>
        <taxon>Actinomycetales</taxon>
        <taxon>Actinomycetaceae</taxon>
        <taxon>Arcanobacterium</taxon>
    </lineage>
</organism>
<evidence type="ECO:0000256" key="1">
    <source>
        <dbReference type="PROSITE-ProRule" id="PRU00464"/>
    </source>
</evidence>
<evidence type="ECO:0000259" key="2">
    <source>
        <dbReference type="PROSITE" id="PS51084"/>
    </source>
</evidence>
<dbReference type="PROSITE" id="PS51084">
    <property type="entry name" value="HIT_2"/>
    <property type="match status" value="1"/>
</dbReference>
<name>A0ABU1T0P5_9ACTO</name>
<evidence type="ECO:0000313" key="3">
    <source>
        <dbReference type="EMBL" id="MDR6938946.1"/>
    </source>
</evidence>
<dbReference type="InterPro" id="IPR001310">
    <property type="entry name" value="Histidine_triad_HIT"/>
</dbReference>
<dbReference type="PANTHER" id="PTHR46648:SF1">
    <property type="entry name" value="ADENOSINE 5'-MONOPHOSPHORAMIDASE HNT1"/>
    <property type="match status" value="1"/>
</dbReference>
<feature type="short sequence motif" description="Histidine triad motif" evidence="1">
    <location>
        <begin position="90"/>
        <end position="94"/>
    </location>
</feature>
<comment type="caution">
    <text evidence="3">The sequence shown here is derived from an EMBL/GenBank/DDBJ whole genome shotgun (WGS) entry which is preliminary data.</text>
</comment>
<dbReference type="EMBL" id="JAVDUJ010000001">
    <property type="protein sequence ID" value="MDR6938946.1"/>
    <property type="molecule type" value="Genomic_DNA"/>
</dbReference>
<dbReference type="RefSeq" id="WP_309955169.1">
    <property type="nucleotide sequence ID" value="NZ_JAVDUJ010000001.1"/>
</dbReference>
<dbReference type="Pfam" id="PF01230">
    <property type="entry name" value="HIT"/>
    <property type="match status" value="1"/>
</dbReference>
<dbReference type="Proteomes" id="UP001266099">
    <property type="component" value="Unassembled WGS sequence"/>
</dbReference>
<sequence>MSIFTKIIDGEIPGRFVWQDEVCVAFATIEPVEAGHVLLVPRIEVDKFYDLDPEIFAHLAKVAQIIGRAQAHAFGTSRAIMSIFGFDVPHVHLHLHPGSPDTVKKISTPKMADGAALDAAMEKLRDSLCTLGYRKNVPAEMGKLS</sequence>
<dbReference type="InterPro" id="IPR036265">
    <property type="entry name" value="HIT-like_sf"/>
</dbReference>
<dbReference type="GO" id="GO:0016787">
    <property type="term" value="F:hydrolase activity"/>
    <property type="evidence" value="ECO:0007669"/>
    <property type="project" value="UniProtKB-KW"/>
</dbReference>
<gene>
    <name evidence="3" type="ORF">J2S36_000489</name>
</gene>
<dbReference type="SUPFAM" id="SSF54197">
    <property type="entry name" value="HIT-like"/>
    <property type="match status" value="1"/>
</dbReference>
<accession>A0ABU1T0P5</accession>
<protein>
    <submittedName>
        <fullName evidence="3">Diadenosine tetraphosphate (Ap4A) HIT family hydrolase</fullName>
    </submittedName>
</protein>
<dbReference type="InterPro" id="IPR011146">
    <property type="entry name" value="HIT-like"/>
</dbReference>